<dbReference type="EMBL" id="JBHSWE010000001">
    <property type="protein sequence ID" value="MFC6670731.1"/>
    <property type="molecule type" value="Genomic_DNA"/>
</dbReference>
<dbReference type="NCBIfam" id="NF004314">
    <property type="entry name" value="PRK05710.1-3"/>
    <property type="match status" value="1"/>
</dbReference>
<feature type="binding site" evidence="7">
    <location>
        <position position="190"/>
    </location>
    <ligand>
        <name>L-glutamate</name>
        <dbReference type="ChEBI" id="CHEBI:29985"/>
    </ligand>
</feature>
<dbReference type="RefSeq" id="WP_379909232.1">
    <property type="nucleotide sequence ID" value="NZ_JBHSWE010000001.1"/>
</dbReference>
<evidence type="ECO:0000256" key="2">
    <source>
        <dbReference type="ARBA" id="ARBA00022723"/>
    </source>
</evidence>
<feature type="binding site" evidence="7">
    <location>
        <position position="42"/>
    </location>
    <ligand>
        <name>L-glutamate</name>
        <dbReference type="ChEBI" id="CHEBI:29985"/>
    </ligand>
</feature>
<evidence type="ECO:0000256" key="6">
    <source>
        <dbReference type="ARBA" id="ARBA00023146"/>
    </source>
</evidence>
<dbReference type="EC" id="6.1.1.-" evidence="7"/>
<proteinExistence type="inferred from homology"/>
<dbReference type="Proteomes" id="UP001596422">
    <property type="component" value="Unassembled WGS sequence"/>
</dbReference>
<feature type="domain" description="Glutamyl/glutaminyl-tRNA synthetase class Ib catalytic" evidence="9">
    <location>
        <begin position="6"/>
        <end position="234"/>
    </location>
</feature>
<comment type="cofactor">
    <cofactor evidence="7">
        <name>Zn(2+)</name>
        <dbReference type="ChEBI" id="CHEBI:29105"/>
    </cofactor>
    <text evidence="7">Binds 1 zinc ion per subunit.</text>
</comment>
<organism evidence="10 11">
    <name type="scientific">Marinobacterium aestuariivivens</name>
    <dbReference type="NCBI Taxonomy" id="1698799"/>
    <lineage>
        <taxon>Bacteria</taxon>
        <taxon>Pseudomonadati</taxon>
        <taxon>Pseudomonadota</taxon>
        <taxon>Gammaproteobacteria</taxon>
        <taxon>Oceanospirillales</taxon>
        <taxon>Oceanospirillaceae</taxon>
        <taxon>Marinobacterium</taxon>
    </lineage>
</organism>
<comment type="similarity">
    <text evidence="7">Belongs to the class-I aminoacyl-tRNA synthetase family. GluQ subfamily.</text>
</comment>
<keyword evidence="11" id="KW-1185">Reference proteome</keyword>
<dbReference type="InterPro" id="IPR000924">
    <property type="entry name" value="Glu/Gln-tRNA-synth"/>
</dbReference>
<dbReference type="GO" id="GO:0016874">
    <property type="term" value="F:ligase activity"/>
    <property type="evidence" value="ECO:0007669"/>
    <property type="project" value="UniProtKB-KW"/>
</dbReference>
<feature type="binding site" evidence="7">
    <location>
        <position position="172"/>
    </location>
    <ligand>
        <name>L-glutamate</name>
        <dbReference type="ChEBI" id="CHEBI:29985"/>
    </ligand>
</feature>
<keyword evidence="6 7" id="KW-0030">Aminoacyl-tRNA synthetase</keyword>
<dbReference type="SUPFAM" id="SSF52374">
    <property type="entry name" value="Nucleotidylyl transferase"/>
    <property type="match status" value="1"/>
</dbReference>
<evidence type="ECO:0000313" key="10">
    <source>
        <dbReference type="EMBL" id="MFC6670731.1"/>
    </source>
</evidence>
<evidence type="ECO:0000256" key="7">
    <source>
        <dbReference type="HAMAP-Rule" id="MF_01428"/>
    </source>
</evidence>
<accession>A0ABW2A017</accession>
<keyword evidence="1 7" id="KW-0436">Ligase</keyword>
<keyword evidence="8" id="KW-0648">Protein biosynthesis</keyword>
<feature type="binding site" evidence="7">
    <location>
        <position position="98"/>
    </location>
    <ligand>
        <name>Zn(2+)</name>
        <dbReference type="ChEBI" id="CHEBI:29105"/>
    </ligand>
</feature>
<feature type="binding site" evidence="7">
    <location>
        <position position="231"/>
    </location>
    <ligand>
        <name>ATP</name>
        <dbReference type="ChEBI" id="CHEBI:30616"/>
    </ligand>
</feature>
<evidence type="ECO:0000313" key="11">
    <source>
        <dbReference type="Proteomes" id="UP001596422"/>
    </source>
</evidence>
<dbReference type="HAMAP" id="MF_01428">
    <property type="entry name" value="Glu_Q_tRNA_synth"/>
    <property type="match status" value="1"/>
</dbReference>
<dbReference type="PANTHER" id="PTHR43311:SF1">
    <property type="entry name" value="GLUTAMYL-Q TRNA(ASP) SYNTHETASE"/>
    <property type="match status" value="1"/>
</dbReference>
<dbReference type="InterPro" id="IPR020058">
    <property type="entry name" value="Glu/Gln-tRNA-synth_Ib_cat-dom"/>
</dbReference>
<dbReference type="InterPro" id="IPR049940">
    <property type="entry name" value="GluQ/Sye"/>
</dbReference>
<feature type="binding site" evidence="7">
    <location>
        <position position="100"/>
    </location>
    <ligand>
        <name>Zn(2+)</name>
        <dbReference type="ChEBI" id="CHEBI:29105"/>
    </ligand>
</feature>
<dbReference type="PRINTS" id="PR00987">
    <property type="entry name" value="TRNASYNTHGLU"/>
</dbReference>
<protein>
    <recommendedName>
        <fullName evidence="7">Glutamyl-Q tRNA(Asp) synthetase</fullName>
        <shortName evidence="7">Glu-Q-RSs</shortName>
        <ecNumber evidence="7">6.1.1.-</ecNumber>
    </recommendedName>
</protein>
<dbReference type="PANTHER" id="PTHR43311">
    <property type="entry name" value="GLUTAMATE--TRNA LIGASE"/>
    <property type="match status" value="1"/>
</dbReference>
<reference evidence="11" key="1">
    <citation type="journal article" date="2019" name="Int. J. Syst. Evol. Microbiol.">
        <title>The Global Catalogue of Microorganisms (GCM) 10K type strain sequencing project: providing services to taxonomists for standard genome sequencing and annotation.</title>
        <authorList>
            <consortium name="The Broad Institute Genomics Platform"/>
            <consortium name="The Broad Institute Genome Sequencing Center for Infectious Disease"/>
            <person name="Wu L."/>
            <person name="Ma J."/>
        </authorList>
    </citation>
    <scope>NUCLEOTIDE SEQUENCE [LARGE SCALE GENOMIC DNA]</scope>
    <source>
        <strain evidence="11">NBRC 111756</strain>
    </source>
</reference>
<evidence type="ECO:0000256" key="4">
    <source>
        <dbReference type="ARBA" id="ARBA00022833"/>
    </source>
</evidence>
<dbReference type="NCBIfam" id="TIGR03838">
    <property type="entry name" value="queuosine_YadB"/>
    <property type="match status" value="1"/>
</dbReference>
<dbReference type="Pfam" id="PF00749">
    <property type="entry name" value="tRNA-synt_1c"/>
    <property type="match status" value="1"/>
</dbReference>
<evidence type="ECO:0000256" key="3">
    <source>
        <dbReference type="ARBA" id="ARBA00022741"/>
    </source>
</evidence>
<evidence type="ECO:0000256" key="1">
    <source>
        <dbReference type="ARBA" id="ARBA00022598"/>
    </source>
</evidence>
<dbReference type="Gene3D" id="3.40.50.620">
    <property type="entry name" value="HUPs"/>
    <property type="match status" value="1"/>
</dbReference>
<feature type="binding site" evidence="7">
    <location>
        <position position="114"/>
    </location>
    <ligand>
        <name>Zn(2+)</name>
        <dbReference type="ChEBI" id="CHEBI:29105"/>
    </ligand>
</feature>
<evidence type="ECO:0000259" key="9">
    <source>
        <dbReference type="Pfam" id="PF00749"/>
    </source>
</evidence>
<evidence type="ECO:0000256" key="5">
    <source>
        <dbReference type="ARBA" id="ARBA00022840"/>
    </source>
</evidence>
<comment type="function">
    <text evidence="7">Catalyzes the tRNA-independent activation of glutamate in presence of ATP and the subsequent transfer of glutamate onto a tRNA(Asp). Glutamate is transferred on the 2-amino-5-(4,5-dihydroxy-2-cyclopenten-1-yl) moiety of the queuosine in the wobble position of the QUC anticodon.</text>
</comment>
<feature type="short sequence motif" description="'HIGH' region" evidence="7">
    <location>
        <begin position="9"/>
        <end position="19"/>
    </location>
</feature>
<comment type="caution">
    <text evidence="10">The sequence shown here is derived from an EMBL/GenBank/DDBJ whole genome shotgun (WGS) entry which is preliminary data.</text>
</comment>
<dbReference type="InterPro" id="IPR014729">
    <property type="entry name" value="Rossmann-like_a/b/a_fold"/>
</dbReference>
<feature type="binding site" evidence="7">
    <location>
        <begin position="6"/>
        <end position="10"/>
    </location>
    <ligand>
        <name>L-glutamate</name>
        <dbReference type="ChEBI" id="CHEBI:29985"/>
    </ligand>
</feature>
<keyword evidence="3 7" id="KW-0547">Nucleotide-binding</keyword>
<name>A0ABW2A017_9GAMM</name>
<keyword evidence="4 7" id="KW-0862">Zinc</keyword>
<feature type="short sequence motif" description="'KMSKS' region" evidence="7">
    <location>
        <begin position="228"/>
        <end position="232"/>
    </location>
</feature>
<evidence type="ECO:0000256" key="8">
    <source>
        <dbReference type="RuleBase" id="RU363037"/>
    </source>
</evidence>
<keyword evidence="5 7" id="KW-0067">ATP-binding</keyword>
<dbReference type="InterPro" id="IPR022380">
    <property type="entry name" value="Glu-Q_tRNA(Asp)_Synthase"/>
</dbReference>
<feature type="binding site" evidence="7">
    <location>
        <position position="118"/>
    </location>
    <ligand>
        <name>Zn(2+)</name>
        <dbReference type="ChEBI" id="CHEBI:29105"/>
    </ligand>
</feature>
<keyword evidence="2 7" id="KW-0479">Metal-binding</keyword>
<sequence length="294" mass="32902">MRYTGRFAPSPTGPLHFGSLLAALASFADARAHQGRWLVRIEDLDPPREQPGATRQILGTLESFGFEWDGPVLYQSQRHALFREALEYLRSLKLAYRCSCSRKQLFERTGGSRYDGHCLLQPPDRLASSAIRARCEETEIRFDDSIQGAQRYRLAEDSGDFVILRRDGYFAYQLAVVVDDADQGVTRIVRGSDLLDETPRQIQLQRYLGHATPRYAHIPVAATPDGQKLSKQTRATPLDPQRPVPALLSALKFLGQKPDPALADASPAELLQWAVEHWDIERIPGSLALPSPTD</sequence>
<gene>
    <name evidence="10" type="primary">gluQRS</name>
    <name evidence="7" type="synonym">gluQ</name>
    <name evidence="10" type="ORF">ACFQDL_12100</name>
</gene>